<comment type="caution">
    <text evidence="3">The sequence shown here is derived from an EMBL/GenBank/DDBJ whole genome shotgun (WGS) entry which is preliminary data.</text>
</comment>
<evidence type="ECO:0000256" key="1">
    <source>
        <dbReference type="ARBA" id="ARBA00022729"/>
    </source>
</evidence>
<evidence type="ECO:0000256" key="2">
    <source>
        <dbReference type="ARBA" id="ARBA00023157"/>
    </source>
</evidence>
<keyword evidence="4" id="KW-1185">Reference proteome</keyword>
<proteinExistence type="predicted"/>
<protein>
    <submittedName>
        <fullName evidence="3">Uncharacterized protein</fullName>
    </submittedName>
</protein>
<evidence type="ECO:0000313" key="4">
    <source>
        <dbReference type="Proteomes" id="UP001152795"/>
    </source>
</evidence>
<dbReference type="AlphaFoldDB" id="A0A7D9EXN3"/>
<organism evidence="3 4">
    <name type="scientific">Paramuricea clavata</name>
    <name type="common">Red gorgonian</name>
    <name type="synonym">Violescent sea-whip</name>
    <dbReference type="NCBI Taxonomy" id="317549"/>
    <lineage>
        <taxon>Eukaryota</taxon>
        <taxon>Metazoa</taxon>
        <taxon>Cnidaria</taxon>
        <taxon>Anthozoa</taxon>
        <taxon>Octocorallia</taxon>
        <taxon>Malacalcyonacea</taxon>
        <taxon>Plexauridae</taxon>
        <taxon>Paramuricea</taxon>
    </lineage>
</organism>
<dbReference type="Proteomes" id="UP001152795">
    <property type="component" value="Unassembled WGS sequence"/>
</dbReference>
<dbReference type="PANTHER" id="PTHR10036">
    <property type="entry name" value="CD59 GLYCOPROTEIN"/>
    <property type="match status" value="1"/>
</dbReference>
<keyword evidence="1" id="KW-0732">Signal</keyword>
<keyword evidence="2" id="KW-1015">Disulfide bond</keyword>
<accession>A0A7D9EXN3</accession>
<dbReference type="EMBL" id="CACRXK020009687">
    <property type="protein sequence ID" value="CAB4017729.1"/>
    <property type="molecule type" value="Genomic_DNA"/>
</dbReference>
<reference evidence="3" key="1">
    <citation type="submission" date="2020-04" db="EMBL/GenBank/DDBJ databases">
        <authorList>
            <person name="Alioto T."/>
            <person name="Alioto T."/>
            <person name="Gomez Garrido J."/>
        </authorList>
    </citation>
    <scope>NUCLEOTIDE SEQUENCE</scope>
    <source>
        <strain evidence="3">A484AB</strain>
    </source>
</reference>
<sequence>MRHERRLSLALKCTECTGRGWACPGQGREVECQAGESRCGREWLVQNHTFMFHEGCVKDGLCIGSIDCNKDGFKLGQLYKNGRNCVVTCCDGDTCNKGINHTFPFYCFQCQAKSEKCYLNSKACAYGEDRCLRVNFKVGGELMTEQRCYQSSRCSNSSEICDMVKKDHPTASECKHVCCETFNCDHKIPTNRPSSSLSLITSCLSLIYFLLLFVTVRISRDSCMRAHGTSKER</sequence>
<dbReference type="OrthoDB" id="9907178at2759"/>
<evidence type="ECO:0000313" key="3">
    <source>
        <dbReference type="EMBL" id="CAB4017729.1"/>
    </source>
</evidence>
<gene>
    <name evidence="3" type="ORF">PACLA_8A079268</name>
</gene>
<dbReference type="PANTHER" id="PTHR10036:SF3">
    <property type="entry name" value="PROTEIN SLEEPLESS-RELATED"/>
    <property type="match status" value="1"/>
</dbReference>
<name>A0A7D9EXN3_PARCT</name>